<evidence type="ECO:0000313" key="3">
    <source>
        <dbReference type="Proteomes" id="UP000296049"/>
    </source>
</evidence>
<name>R0M3Y1_ANAPL</name>
<protein>
    <submittedName>
        <fullName evidence="2">Uncharacterized protein</fullName>
    </submittedName>
</protein>
<organism evidence="2 3">
    <name type="scientific">Anas platyrhynchos</name>
    <name type="common">Mallard</name>
    <name type="synonym">Anas boschas</name>
    <dbReference type="NCBI Taxonomy" id="8839"/>
    <lineage>
        <taxon>Eukaryota</taxon>
        <taxon>Metazoa</taxon>
        <taxon>Chordata</taxon>
        <taxon>Craniata</taxon>
        <taxon>Vertebrata</taxon>
        <taxon>Euteleostomi</taxon>
        <taxon>Archelosauria</taxon>
        <taxon>Archosauria</taxon>
        <taxon>Dinosauria</taxon>
        <taxon>Saurischia</taxon>
        <taxon>Theropoda</taxon>
        <taxon>Coelurosauria</taxon>
        <taxon>Aves</taxon>
        <taxon>Neognathae</taxon>
        <taxon>Galloanserae</taxon>
        <taxon>Anseriformes</taxon>
        <taxon>Anatidae</taxon>
        <taxon>Anatinae</taxon>
        <taxon>Anas</taxon>
    </lineage>
</organism>
<evidence type="ECO:0000256" key="1">
    <source>
        <dbReference type="SAM" id="MobiDB-lite"/>
    </source>
</evidence>
<dbReference type="Proteomes" id="UP000296049">
    <property type="component" value="Unassembled WGS sequence"/>
</dbReference>
<dbReference type="AlphaFoldDB" id="R0M3Y1"/>
<accession>R0M3Y1</accession>
<reference evidence="3" key="1">
    <citation type="journal article" date="2013" name="Nat. Genet.">
        <title>The duck genome and transcriptome provide insight into an avian influenza virus reservoir species.</title>
        <authorList>
            <person name="Huang Y."/>
            <person name="Li Y."/>
            <person name="Burt D.W."/>
            <person name="Chen H."/>
            <person name="Zhang Y."/>
            <person name="Qian W."/>
            <person name="Kim H."/>
            <person name="Gan S."/>
            <person name="Zhao Y."/>
            <person name="Li J."/>
            <person name="Yi K."/>
            <person name="Feng H."/>
            <person name="Zhu P."/>
            <person name="Li B."/>
            <person name="Liu Q."/>
            <person name="Fairley S."/>
            <person name="Magor K.E."/>
            <person name="Du Z."/>
            <person name="Hu X."/>
            <person name="Goodman L."/>
            <person name="Tafer H."/>
            <person name="Vignal A."/>
            <person name="Lee T."/>
            <person name="Kim K.W."/>
            <person name="Sheng Z."/>
            <person name="An Y."/>
            <person name="Searle S."/>
            <person name="Herrero J."/>
            <person name="Groenen M.A."/>
            <person name="Crooijmans R.P."/>
            <person name="Faraut T."/>
            <person name="Cai Q."/>
            <person name="Webster R.G."/>
            <person name="Aldridge J.R."/>
            <person name="Warren W.C."/>
            <person name="Bartschat S."/>
            <person name="Kehr S."/>
            <person name="Marz M."/>
            <person name="Stadler P.F."/>
            <person name="Smith J."/>
            <person name="Kraus R.H."/>
            <person name="Zhao Y."/>
            <person name="Ren L."/>
            <person name="Fei J."/>
            <person name="Morisson M."/>
            <person name="Kaiser P."/>
            <person name="Griffin D.K."/>
            <person name="Rao M."/>
            <person name="Pitel F."/>
            <person name="Wang J."/>
            <person name="Li N."/>
        </authorList>
    </citation>
    <scope>NUCLEOTIDE SEQUENCE [LARGE SCALE GENOMIC DNA]</scope>
</reference>
<keyword evidence="3" id="KW-1185">Reference proteome</keyword>
<feature type="region of interest" description="Disordered" evidence="1">
    <location>
        <begin position="186"/>
        <end position="205"/>
    </location>
</feature>
<evidence type="ECO:0000313" key="2">
    <source>
        <dbReference type="EMBL" id="EOB07353.1"/>
    </source>
</evidence>
<dbReference type="EMBL" id="KB742535">
    <property type="protein sequence ID" value="EOB07353.1"/>
    <property type="molecule type" value="Genomic_DNA"/>
</dbReference>
<sequence>MYCELDSHERLRNARQCDSTMSTSQQFWRFCWEIIPSGSSSVMAIMEEGTACEKQKWCPAARQHAGLVPCGAQGGEVLVGLPMGPLPIGSIDAARPGPQSCTTLQQSYSLTGVVTHLGNRSTAVHMALTEDAFGVSLLLYTGAVLATPGAAPLPPIEALTSIGHLIPIAEAACRAAVEKMCQSHSSRKGQLADTSSPLRENRGVWGGASGKAGTEIMAQGHGTRGTESEVAISKEKCNSGGCNTQSSDPCTVPIQIMTKCSLEHRQLAGVLPAYCKRKDRILTTFIAAF</sequence>
<proteinExistence type="predicted"/>
<gene>
    <name evidence="2" type="ORF">Anapl_13444</name>
</gene>